<evidence type="ECO:0000313" key="7">
    <source>
        <dbReference type="Proteomes" id="UP001500221"/>
    </source>
</evidence>
<keyword evidence="7" id="KW-1185">Reference proteome</keyword>
<name>A0ABP9PQK3_9ACTN</name>
<evidence type="ECO:0000259" key="5">
    <source>
        <dbReference type="PROSITE" id="PS50977"/>
    </source>
</evidence>
<evidence type="ECO:0000313" key="6">
    <source>
        <dbReference type="EMBL" id="GAA5150584.1"/>
    </source>
</evidence>
<dbReference type="Gene3D" id="1.10.357.10">
    <property type="entry name" value="Tetracycline Repressor, domain 2"/>
    <property type="match status" value="1"/>
</dbReference>
<proteinExistence type="predicted"/>
<dbReference type="InterPro" id="IPR009057">
    <property type="entry name" value="Homeodomain-like_sf"/>
</dbReference>
<comment type="caution">
    <text evidence="6">The sequence shown here is derived from an EMBL/GenBank/DDBJ whole genome shotgun (WGS) entry which is preliminary data.</text>
</comment>
<dbReference type="InterPro" id="IPR050109">
    <property type="entry name" value="HTH-type_TetR-like_transc_reg"/>
</dbReference>
<dbReference type="EMBL" id="BAABKG010000003">
    <property type="protein sequence ID" value="GAA5150584.1"/>
    <property type="molecule type" value="Genomic_DNA"/>
</dbReference>
<dbReference type="SUPFAM" id="SSF46689">
    <property type="entry name" value="Homeodomain-like"/>
    <property type="match status" value="1"/>
</dbReference>
<keyword evidence="2 4" id="KW-0238">DNA-binding</keyword>
<dbReference type="InterPro" id="IPR001647">
    <property type="entry name" value="HTH_TetR"/>
</dbReference>
<reference evidence="7" key="1">
    <citation type="journal article" date="2019" name="Int. J. Syst. Evol. Microbiol.">
        <title>The Global Catalogue of Microorganisms (GCM) 10K type strain sequencing project: providing services to taxonomists for standard genome sequencing and annotation.</title>
        <authorList>
            <consortium name="The Broad Institute Genomics Platform"/>
            <consortium name="The Broad Institute Genome Sequencing Center for Infectious Disease"/>
            <person name="Wu L."/>
            <person name="Ma J."/>
        </authorList>
    </citation>
    <scope>NUCLEOTIDE SEQUENCE [LARGE SCALE GENOMIC DNA]</scope>
    <source>
        <strain evidence="7">JCM 18459</strain>
    </source>
</reference>
<feature type="domain" description="HTH tetR-type" evidence="5">
    <location>
        <begin position="2"/>
        <end position="62"/>
    </location>
</feature>
<protein>
    <submittedName>
        <fullName evidence="6">TetR family transcriptional regulator</fullName>
    </submittedName>
</protein>
<evidence type="ECO:0000256" key="3">
    <source>
        <dbReference type="ARBA" id="ARBA00023163"/>
    </source>
</evidence>
<dbReference type="PROSITE" id="PS50977">
    <property type="entry name" value="HTH_TETR_2"/>
    <property type="match status" value="1"/>
</dbReference>
<keyword evidence="1" id="KW-0805">Transcription regulation</keyword>
<accession>A0ABP9PQK3</accession>
<dbReference type="SUPFAM" id="SSF48498">
    <property type="entry name" value="Tetracyclin repressor-like, C-terminal domain"/>
    <property type="match status" value="1"/>
</dbReference>
<dbReference type="Proteomes" id="UP001500221">
    <property type="component" value="Unassembled WGS sequence"/>
</dbReference>
<evidence type="ECO:0000256" key="2">
    <source>
        <dbReference type="ARBA" id="ARBA00023125"/>
    </source>
</evidence>
<dbReference type="PANTHER" id="PTHR30055:SF234">
    <property type="entry name" value="HTH-TYPE TRANSCRIPTIONAL REGULATOR BETI"/>
    <property type="match status" value="1"/>
</dbReference>
<dbReference type="Pfam" id="PF00440">
    <property type="entry name" value="TetR_N"/>
    <property type="match status" value="1"/>
</dbReference>
<feature type="DNA-binding region" description="H-T-H motif" evidence="4">
    <location>
        <begin position="25"/>
        <end position="44"/>
    </location>
</feature>
<dbReference type="RefSeq" id="WP_345459521.1">
    <property type="nucleotide sequence ID" value="NZ_BAABKG010000003.1"/>
</dbReference>
<evidence type="ECO:0000256" key="4">
    <source>
        <dbReference type="PROSITE-ProRule" id="PRU00335"/>
    </source>
</evidence>
<dbReference type="PANTHER" id="PTHR30055">
    <property type="entry name" value="HTH-TYPE TRANSCRIPTIONAL REGULATOR RUTR"/>
    <property type="match status" value="1"/>
</dbReference>
<gene>
    <name evidence="6" type="ORF">GCM10023340_27990</name>
</gene>
<organism evidence="6 7">
    <name type="scientific">Nocardioides marinquilinus</name>
    <dbReference type="NCBI Taxonomy" id="1210400"/>
    <lineage>
        <taxon>Bacteria</taxon>
        <taxon>Bacillati</taxon>
        <taxon>Actinomycetota</taxon>
        <taxon>Actinomycetes</taxon>
        <taxon>Propionibacteriales</taxon>
        <taxon>Nocardioidaceae</taxon>
        <taxon>Nocardioides</taxon>
    </lineage>
</organism>
<keyword evidence="3" id="KW-0804">Transcription</keyword>
<evidence type="ECO:0000256" key="1">
    <source>
        <dbReference type="ARBA" id="ARBA00023015"/>
    </source>
</evidence>
<sequence>MTDTRTKLLAATTESLRHDGIAGLSARGVAARAGVNQALVFYHFGSVGELVQAAVRTSVDASVGSYRARFDEIGSLAELLTVGRELHERERALGNVAVMAQLMAGAQQDLTLAEAARYAMARWNDQIEDVVRRVLGDNPLGDLVDPGRLAQAISAVFIGLELYDGVDPVGSSAAIEALETLVAMLQVAAELGPVSSRALRAKLRQVSARAAG</sequence>
<dbReference type="InterPro" id="IPR036271">
    <property type="entry name" value="Tet_transcr_reg_TetR-rel_C_sf"/>
</dbReference>